<gene>
    <name evidence="1" type="ORF">RFI_23733</name>
</gene>
<comment type="caution">
    <text evidence="1">The sequence shown here is derived from an EMBL/GenBank/DDBJ whole genome shotgun (WGS) entry which is preliminary data.</text>
</comment>
<evidence type="ECO:0000313" key="1">
    <source>
        <dbReference type="EMBL" id="ETO13633.1"/>
    </source>
</evidence>
<protein>
    <submittedName>
        <fullName evidence="1">Uncharacterized protein</fullName>
    </submittedName>
</protein>
<name>X6MHZ4_RETFI</name>
<keyword evidence="2" id="KW-1185">Reference proteome</keyword>
<dbReference type="AlphaFoldDB" id="X6MHZ4"/>
<dbReference type="EMBL" id="ASPP01020487">
    <property type="protein sequence ID" value="ETO13633.1"/>
    <property type="molecule type" value="Genomic_DNA"/>
</dbReference>
<accession>X6MHZ4</accession>
<evidence type="ECO:0000313" key="2">
    <source>
        <dbReference type="Proteomes" id="UP000023152"/>
    </source>
</evidence>
<organism evidence="1 2">
    <name type="scientific">Reticulomyxa filosa</name>
    <dbReference type="NCBI Taxonomy" id="46433"/>
    <lineage>
        <taxon>Eukaryota</taxon>
        <taxon>Sar</taxon>
        <taxon>Rhizaria</taxon>
        <taxon>Retaria</taxon>
        <taxon>Foraminifera</taxon>
        <taxon>Monothalamids</taxon>
        <taxon>Reticulomyxidae</taxon>
        <taxon>Reticulomyxa</taxon>
    </lineage>
</organism>
<reference evidence="1 2" key="1">
    <citation type="journal article" date="2013" name="Curr. Biol.">
        <title>The Genome of the Foraminiferan Reticulomyxa filosa.</title>
        <authorList>
            <person name="Glockner G."/>
            <person name="Hulsmann N."/>
            <person name="Schleicher M."/>
            <person name="Noegel A.A."/>
            <person name="Eichinger L."/>
            <person name="Gallinger C."/>
            <person name="Pawlowski J."/>
            <person name="Sierra R."/>
            <person name="Euteneuer U."/>
            <person name="Pillet L."/>
            <person name="Moustafa A."/>
            <person name="Platzer M."/>
            <person name="Groth M."/>
            <person name="Szafranski K."/>
            <person name="Schliwa M."/>
        </authorList>
    </citation>
    <scope>NUCLEOTIDE SEQUENCE [LARGE SCALE GENOMIC DNA]</scope>
</reference>
<dbReference type="Proteomes" id="UP000023152">
    <property type="component" value="Unassembled WGS sequence"/>
</dbReference>
<proteinExistence type="predicted"/>
<sequence length="177" mass="20629">MLYSNYFLWEEEYGCVASRAISIEIMDTVVTKNVKEERCVLKTEIVIQPQSDKKDILDRIFYVHAIQGENLALALPLLENGEHICVSDDKKIAAVRCSNDTIGLELCPKQVNYLNKLHLCFFPLKQNSLSLLCYLMKITIRCEMVNYQSIKHFLLVIYNDKYCANLLEIWKVTFYFV</sequence>